<gene>
    <name evidence="2" type="ORF">SAMN04488082_101121</name>
</gene>
<dbReference type="AlphaFoldDB" id="A0A1I3MYU9"/>
<reference evidence="3" key="1">
    <citation type="submission" date="2016-10" db="EMBL/GenBank/DDBJ databases">
        <authorList>
            <person name="Varghese N."/>
            <person name="Submissions S."/>
        </authorList>
    </citation>
    <scope>NUCLEOTIDE SEQUENCE [LARGE SCALE GENOMIC DNA]</scope>
    <source>
        <strain evidence="3">DSM 5918</strain>
    </source>
</reference>
<dbReference type="OrthoDB" id="6197001at2"/>
<dbReference type="Proteomes" id="UP000198635">
    <property type="component" value="Unassembled WGS sequence"/>
</dbReference>
<dbReference type="CDD" id="cd15777">
    <property type="entry name" value="CRBN_C_like"/>
    <property type="match status" value="1"/>
</dbReference>
<dbReference type="Gene3D" id="2.170.150.20">
    <property type="entry name" value="Peptide methionine sulfoxide reductase"/>
    <property type="match status" value="1"/>
</dbReference>
<sequence>MLAMDVPARFRESDFPAQSPVLADFDSPELDESGRGALLCRTCGQPVTRIRDRISVGGKHVHALFNPAGILFEVGCFAAAPGCRFEGDFTHEFSWFAGYAWRYAMCRRCAVHLGWEYRGAGDGFTGLIMAELRESGS</sequence>
<feature type="domain" description="CULT" evidence="1">
    <location>
        <begin position="35"/>
        <end position="136"/>
    </location>
</feature>
<evidence type="ECO:0000313" key="3">
    <source>
        <dbReference type="Proteomes" id="UP000198635"/>
    </source>
</evidence>
<dbReference type="InterPro" id="IPR034750">
    <property type="entry name" value="CULT"/>
</dbReference>
<dbReference type="PROSITE" id="PS51788">
    <property type="entry name" value="CULT"/>
    <property type="match status" value="1"/>
</dbReference>
<dbReference type="STRING" id="52560.SAMN04488082_101121"/>
<name>A0A1I3MYU9_9BACT</name>
<keyword evidence="3" id="KW-1185">Reference proteome</keyword>
<evidence type="ECO:0000259" key="1">
    <source>
        <dbReference type="PROSITE" id="PS51788"/>
    </source>
</evidence>
<evidence type="ECO:0000313" key="2">
    <source>
        <dbReference type="EMBL" id="SFJ02178.1"/>
    </source>
</evidence>
<dbReference type="EMBL" id="FORX01000001">
    <property type="protein sequence ID" value="SFJ02178.1"/>
    <property type="molecule type" value="Genomic_DNA"/>
</dbReference>
<organism evidence="2 3">
    <name type="scientific">Desulfomicrobium apsheronum</name>
    <dbReference type="NCBI Taxonomy" id="52560"/>
    <lineage>
        <taxon>Bacteria</taxon>
        <taxon>Pseudomonadati</taxon>
        <taxon>Thermodesulfobacteriota</taxon>
        <taxon>Desulfovibrionia</taxon>
        <taxon>Desulfovibrionales</taxon>
        <taxon>Desulfomicrobiaceae</taxon>
        <taxon>Desulfomicrobium</taxon>
    </lineage>
</organism>
<accession>A0A1I3MYU9</accession>
<dbReference type="RefSeq" id="WP_092372215.1">
    <property type="nucleotide sequence ID" value="NZ_FORX01000001.1"/>
</dbReference>
<protein>
    <recommendedName>
        <fullName evidence="1">CULT domain-containing protein</fullName>
    </recommendedName>
</protein>
<proteinExistence type="predicted"/>
<dbReference type="FunFam" id="2.170.150.20:FF:000007">
    <property type="entry name" value="Protein cereblon"/>
    <property type="match status" value="1"/>
</dbReference>